<gene>
    <name evidence="2" type="ORF">OESDEN_04784</name>
</gene>
<dbReference type="InterPro" id="IPR029149">
    <property type="entry name" value="Creatin/AminoP/Spt16_N"/>
</dbReference>
<evidence type="ECO:0000259" key="1">
    <source>
        <dbReference type="Pfam" id="PF01321"/>
    </source>
</evidence>
<name>A0A0B1TGP3_OESDE</name>
<feature type="non-terminal residue" evidence="2">
    <location>
        <position position="1"/>
    </location>
</feature>
<dbReference type="InterPro" id="IPR000587">
    <property type="entry name" value="Creatinase_N"/>
</dbReference>
<dbReference type="OrthoDB" id="9995434at2759"/>
<accession>A0A0B1TGP3</accession>
<keyword evidence="3" id="KW-1185">Reference proteome</keyword>
<proteinExistence type="predicted"/>
<dbReference type="EMBL" id="KN550020">
    <property type="protein sequence ID" value="KHJ95266.1"/>
    <property type="molecule type" value="Genomic_DNA"/>
</dbReference>
<dbReference type="SUPFAM" id="SSF53092">
    <property type="entry name" value="Creatinase/prolidase N-terminal domain"/>
    <property type="match status" value="1"/>
</dbReference>
<protein>
    <recommendedName>
        <fullName evidence="1">Creatinase N-terminal domain-containing protein</fullName>
    </recommendedName>
</protein>
<dbReference type="Gene3D" id="3.40.350.10">
    <property type="entry name" value="Creatinase/prolidase N-terminal domain"/>
    <property type="match status" value="1"/>
</dbReference>
<dbReference type="PANTHER" id="PTHR43763:SF6">
    <property type="entry name" value="XAA-PRO AMINOPEPTIDASE 1"/>
    <property type="match status" value="1"/>
</dbReference>
<feature type="domain" description="Creatinase N-terminal" evidence="1">
    <location>
        <begin position="7"/>
        <end position="83"/>
    </location>
</feature>
<evidence type="ECO:0000313" key="3">
    <source>
        <dbReference type="Proteomes" id="UP000053660"/>
    </source>
</evidence>
<dbReference type="Pfam" id="PF01321">
    <property type="entry name" value="Creatinase_N"/>
    <property type="match status" value="1"/>
</dbReference>
<dbReference type="InterPro" id="IPR050422">
    <property type="entry name" value="X-Pro_aminopeptidase_P"/>
</dbReference>
<organism evidence="2 3">
    <name type="scientific">Oesophagostomum dentatum</name>
    <name type="common">Nodular worm</name>
    <dbReference type="NCBI Taxonomy" id="61180"/>
    <lineage>
        <taxon>Eukaryota</taxon>
        <taxon>Metazoa</taxon>
        <taxon>Ecdysozoa</taxon>
        <taxon>Nematoda</taxon>
        <taxon>Chromadorea</taxon>
        <taxon>Rhabditida</taxon>
        <taxon>Rhabditina</taxon>
        <taxon>Rhabditomorpha</taxon>
        <taxon>Strongyloidea</taxon>
        <taxon>Strongylidae</taxon>
        <taxon>Oesophagostomum</taxon>
    </lineage>
</organism>
<dbReference type="AlphaFoldDB" id="A0A0B1TGP3"/>
<sequence>NWVADHESRVKFLTGFTGSDAKLVVTNDKAHFWTNSKFYKMAKNVLDPSITVMNECEPDTISVKEFLIDNLAAGDWVGIDPSLHCIGMISFFRGSGALPKHPSFQKVRKN</sequence>
<reference evidence="2 3" key="1">
    <citation type="submission" date="2014-03" db="EMBL/GenBank/DDBJ databases">
        <title>Draft genome of the hookworm Oesophagostomum dentatum.</title>
        <authorList>
            <person name="Mitreva M."/>
        </authorList>
    </citation>
    <scope>NUCLEOTIDE SEQUENCE [LARGE SCALE GENOMIC DNA]</scope>
    <source>
        <strain evidence="2 3">OD-Hann</strain>
    </source>
</reference>
<dbReference type="Proteomes" id="UP000053660">
    <property type="component" value="Unassembled WGS sequence"/>
</dbReference>
<dbReference type="PANTHER" id="PTHR43763">
    <property type="entry name" value="XAA-PRO AMINOPEPTIDASE 1"/>
    <property type="match status" value="1"/>
</dbReference>
<evidence type="ECO:0000313" key="2">
    <source>
        <dbReference type="EMBL" id="KHJ95266.1"/>
    </source>
</evidence>